<evidence type="ECO:0000256" key="2">
    <source>
        <dbReference type="ARBA" id="ARBA00006742"/>
    </source>
</evidence>
<dbReference type="GO" id="GO:0015031">
    <property type="term" value="P:protein transport"/>
    <property type="evidence" value="ECO:0007669"/>
    <property type="project" value="UniProtKB-KW"/>
</dbReference>
<dbReference type="PANTHER" id="PTHR33909:SF1">
    <property type="entry name" value="SEC TRANSLOCON ACCESSORY COMPLEX SUBUNIT YAJC"/>
    <property type="match status" value="1"/>
</dbReference>
<dbReference type="AlphaFoldDB" id="A0A0A3IIY9"/>
<dbReference type="Proteomes" id="UP000030437">
    <property type="component" value="Unassembled WGS sequence"/>
</dbReference>
<evidence type="ECO:0000256" key="6">
    <source>
        <dbReference type="ARBA" id="ARBA00022927"/>
    </source>
</evidence>
<keyword evidence="5 10" id="KW-0812">Transmembrane</keyword>
<evidence type="ECO:0000256" key="7">
    <source>
        <dbReference type="ARBA" id="ARBA00022989"/>
    </source>
</evidence>
<organism evidence="11 12">
    <name type="scientific">Lysinibacillus odysseyi 34hs-1 = NBRC 100172</name>
    <dbReference type="NCBI Taxonomy" id="1220589"/>
    <lineage>
        <taxon>Bacteria</taxon>
        <taxon>Bacillati</taxon>
        <taxon>Bacillota</taxon>
        <taxon>Bacilli</taxon>
        <taxon>Bacillales</taxon>
        <taxon>Bacillaceae</taxon>
        <taxon>Lysinibacillus</taxon>
    </lineage>
</organism>
<reference evidence="11 12" key="1">
    <citation type="submission" date="2014-02" db="EMBL/GenBank/DDBJ databases">
        <title>Draft genome sequence of Lysinibacillus odysseyi NBRC 100172.</title>
        <authorList>
            <person name="Zhang F."/>
            <person name="Wang G."/>
            <person name="Zhang L."/>
        </authorList>
    </citation>
    <scope>NUCLEOTIDE SEQUENCE [LARGE SCALE GENOMIC DNA]</scope>
    <source>
        <strain evidence="11 12">NBRC 100172</strain>
    </source>
</reference>
<name>A0A0A3IIY9_9BACI</name>
<proteinExistence type="inferred from homology"/>
<evidence type="ECO:0000256" key="10">
    <source>
        <dbReference type="SAM" id="Phobius"/>
    </source>
</evidence>
<dbReference type="NCBIfam" id="TIGR00739">
    <property type="entry name" value="yajC"/>
    <property type="match status" value="1"/>
</dbReference>
<evidence type="ECO:0000256" key="8">
    <source>
        <dbReference type="ARBA" id="ARBA00023010"/>
    </source>
</evidence>
<dbReference type="PRINTS" id="PR01853">
    <property type="entry name" value="YAJCTRNLCASE"/>
</dbReference>
<keyword evidence="4" id="KW-1003">Cell membrane</keyword>
<dbReference type="GO" id="GO:0005886">
    <property type="term" value="C:plasma membrane"/>
    <property type="evidence" value="ECO:0007669"/>
    <property type="project" value="UniProtKB-SubCell"/>
</dbReference>
<comment type="subcellular location">
    <subcellularLocation>
        <location evidence="1">Cell membrane</location>
        <topology evidence="1">Single-pass membrane protein</topology>
    </subcellularLocation>
</comment>
<evidence type="ECO:0000256" key="5">
    <source>
        <dbReference type="ARBA" id="ARBA00022692"/>
    </source>
</evidence>
<evidence type="ECO:0000256" key="4">
    <source>
        <dbReference type="ARBA" id="ARBA00022475"/>
    </source>
</evidence>
<gene>
    <name evidence="11" type="ORF">CD32_16535</name>
</gene>
<dbReference type="InterPro" id="IPR003849">
    <property type="entry name" value="Preprotein_translocase_YajC"/>
</dbReference>
<evidence type="ECO:0000256" key="9">
    <source>
        <dbReference type="ARBA" id="ARBA00023136"/>
    </source>
</evidence>
<dbReference type="SMART" id="SM01323">
    <property type="entry name" value="YajC"/>
    <property type="match status" value="1"/>
</dbReference>
<evidence type="ECO:0000256" key="3">
    <source>
        <dbReference type="ARBA" id="ARBA00022448"/>
    </source>
</evidence>
<dbReference type="STRING" id="1220589.CD32_16535"/>
<evidence type="ECO:0000313" key="12">
    <source>
        <dbReference type="Proteomes" id="UP000030437"/>
    </source>
</evidence>
<evidence type="ECO:0000313" key="11">
    <source>
        <dbReference type="EMBL" id="KGR83435.1"/>
    </source>
</evidence>
<keyword evidence="6" id="KW-0653">Protein transport</keyword>
<dbReference type="OrthoDB" id="9800132at2"/>
<keyword evidence="9 10" id="KW-0472">Membrane</keyword>
<dbReference type="Pfam" id="PF02699">
    <property type="entry name" value="YajC"/>
    <property type="match status" value="1"/>
</dbReference>
<dbReference type="RefSeq" id="WP_036156613.1">
    <property type="nucleotide sequence ID" value="NZ_AVCX01000003.1"/>
</dbReference>
<keyword evidence="12" id="KW-1185">Reference proteome</keyword>
<keyword evidence="8" id="KW-0811">Translocation</keyword>
<dbReference type="PANTHER" id="PTHR33909">
    <property type="entry name" value="SEC TRANSLOCON ACCESSORY COMPLEX SUBUNIT YAJC"/>
    <property type="match status" value="1"/>
</dbReference>
<comment type="caution">
    <text evidence="11">The sequence shown here is derived from an EMBL/GenBank/DDBJ whole genome shotgun (WGS) entry which is preliminary data.</text>
</comment>
<evidence type="ECO:0000256" key="1">
    <source>
        <dbReference type="ARBA" id="ARBA00004162"/>
    </source>
</evidence>
<comment type="similarity">
    <text evidence="2">Belongs to the YajC family.</text>
</comment>
<accession>A0A0A3IIY9</accession>
<feature type="transmembrane region" description="Helical" evidence="10">
    <location>
        <begin position="6"/>
        <end position="22"/>
    </location>
</feature>
<dbReference type="EMBL" id="JPVP01000058">
    <property type="protein sequence ID" value="KGR83435.1"/>
    <property type="molecule type" value="Genomic_DNA"/>
</dbReference>
<keyword evidence="3" id="KW-0813">Transport</keyword>
<dbReference type="eggNOG" id="COG1862">
    <property type="taxonomic scope" value="Bacteria"/>
</dbReference>
<keyword evidence="7 10" id="KW-1133">Transmembrane helix</keyword>
<protein>
    <submittedName>
        <fullName evidence="11">Preprotein translocase subunit YajC</fullName>
    </submittedName>
</protein>
<sequence length="86" mass="9790">MQTLYQLAPILIMFVAMWFILIRPAQKRQKTTVAMQNSLKRGDKVVTIGGLHGEVDKIEDAAVYLKIDNNTTLKFERQAIGRVITE</sequence>